<dbReference type="PANTHER" id="PTHR43405:SF1">
    <property type="entry name" value="GLYCOSYL HYDROLASE DIGH"/>
    <property type="match status" value="1"/>
</dbReference>
<reference evidence="1 2" key="1">
    <citation type="submission" date="2020-12" db="EMBL/GenBank/DDBJ databases">
        <title>Aureibaculum luteum sp. nov. and Aureibaculum flavum sp. nov., novel members of the family Flavobacteriaceae isolated from Antarctic intertidal sediments.</title>
        <authorList>
            <person name="He X."/>
            <person name="Zhang X."/>
        </authorList>
    </citation>
    <scope>NUCLEOTIDE SEQUENCE [LARGE SCALE GENOMIC DNA]</scope>
    <source>
        <strain evidence="1 2">A20</strain>
    </source>
</reference>
<keyword evidence="2" id="KW-1185">Reference proteome</keyword>
<proteinExistence type="predicted"/>
<name>A0ABS0WU01_9FLAO</name>
<dbReference type="Proteomes" id="UP000623301">
    <property type="component" value="Unassembled WGS sequence"/>
</dbReference>
<organism evidence="1 2">
    <name type="scientific">Aureibaculum flavum</name>
    <dbReference type="NCBI Taxonomy" id="2795986"/>
    <lineage>
        <taxon>Bacteria</taxon>
        <taxon>Pseudomonadati</taxon>
        <taxon>Bacteroidota</taxon>
        <taxon>Flavobacteriia</taxon>
        <taxon>Flavobacteriales</taxon>
        <taxon>Flavobacteriaceae</taxon>
        <taxon>Aureibaculum</taxon>
    </lineage>
</organism>
<gene>
    <name evidence="1" type="ORF">JBL43_14475</name>
</gene>
<evidence type="ECO:0000313" key="2">
    <source>
        <dbReference type="Proteomes" id="UP000623301"/>
    </source>
</evidence>
<accession>A0ABS0WU01</accession>
<sequence length="369" mass="41995">MTILFISCKDKSDTEILKTKVPVYAWTGGPGEATDAELLASFKGFKDHGVDGLMYNGGQNPETYKRVGKIAKEAGLEFHTWIPTMRQDPSDTLTADLFGVNGEGDSAFDKPVYVKHYTFLCPNKEKVVDYLTDLYSKIADVDEVDGIHLDYIRFPDVILANGLWEKYNLVMDKEFPKYDYCYCDKCVSDFKAKSGIDIKEVEDPSQVEEWKQFRYDLITNMVNKIAEVVHAKGKQLNAAVFPGPSLAKKMVRQEWEKWDLDAIFPMNYNDFYLEDTKWVGEMVKEEVASVNNAKPIYSGLFITPFPNEKAEHPDPEDHGVSPEELVDAIEQSMINGAAGICLFTPGRMTDEHWKVFKEAIYKDYSKIED</sequence>
<comment type="caution">
    <text evidence="1">The sequence shown here is derived from an EMBL/GenBank/DDBJ whole genome shotgun (WGS) entry which is preliminary data.</text>
</comment>
<evidence type="ECO:0000313" key="1">
    <source>
        <dbReference type="EMBL" id="MBJ2175454.1"/>
    </source>
</evidence>
<dbReference type="EMBL" id="JAEHFJ010000007">
    <property type="protein sequence ID" value="MBJ2175454.1"/>
    <property type="molecule type" value="Genomic_DNA"/>
</dbReference>
<dbReference type="InterPro" id="IPR052177">
    <property type="entry name" value="Divisome_Glycosyl_Hydrolase"/>
</dbReference>
<protein>
    <recommendedName>
        <fullName evidence="3">Glycosyl hydrolase-like 10 domain-containing protein</fullName>
    </recommendedName>
</protein>
<dbReference type="Gene3D" id="3.20.20.80">
    <property type="entry name" value="Glycosidases"/>
    <property type="match status" value="1"/>
</dbReference>
<evidence type="ECO:0008006" key="3">
    <source>
        <dbReference type="Google" id="ProtNLM"/>
    </source>
</evidence>
<dbReference type="PANTHER" id="PTHR43405">
    <property type="entry name" value="GLYCOSYL HYDROLASE DIGH"/>
    <property type="match status" value="1"/>
</dbReference>